<protein>
    <submittedName>
        <fullName evidence="3">Monooxygenase</fullName>
    </submittedName>
</protein>
<keyword evidence="1" id="KW-0560">Oxidoreductase</keyword>
<dbReference type="OrthoDB" id="9791689at2"/>
<dbReference type="SUPFAM" id="SSF51905">
    <property type="entry name" value="FAD/NAD(P)-binding domain"/>
    <property type="match status" value="1"/>
</dbReference>
<dbReference type="GO" id="GO:0019622">
    <property type="term" value="P:3-(3-hydroxy)phenylpropionate catabolic process"/>
    <property type="evidence" value="ECO:0007669"/>
    <property type="project" value="TreeGrafter"/>
</dbReference>
<dbReference type="Gene3D" id="3.50.50.60">
    <property type="entry name" value="FAD/NAD(P)-binding domain"/>
    <property type="match status" value="1"/>
</dbReference>
<keyword evidence="4" id="KW-1185">Reference proteome</keyword>
<dbReference type="EMBL" id="SMSJ01000121">
    <property type="protein sequence ID" value="TDH58432.1"/>
    <property type="molecule type" value="Genomic_DNA"/>
</dbReference>
<keyword evidence="3" id="KW-0503">Monooxygenase</keyword>
<evidence type="ECO:0000313" key="4">
    <source>
        <dbReference type="Proteomes" id="UP000295096"/>
    </source>
</evidence>
<dbReference type="GO" id="GO:0008688">
    <property type="term" value="F:3-(3-hydroxyphenyl)propionate hydroxylase activity"/>
    <property type="evidence" value="ECO:0007669"/>
    <property type="project" value="TreeGrafter"/>
</dbReference>
<dbReference type="Pfam" id="PF01494">
    <property type="entry name" value="FAD_binding_3"/>
    <property type="match status" value="1"/>
</dbReference>
<proteinExistence type="predicted"/>
<dbReference type="InterPro" id="IPR036188">
    <property type="entry name" value="FAD/NAD-bd_sf"/>
</dbReference>
<organism evidence="3 4">
    <name type="scientific">Dankookia rubra</name>
    <dbReference type="NCBI Taxonomy" id="1442381"/>
    <lineage>
        <taxon>Bacteria</taxon>
        <taxon>Pseudomonadati</taxon>
        <taxon>Pseudomonadota</taxon>
        <taxon>Alphaproteobacteria</taxon>
        <taxon>Acetobacterales</taxon>
        <taxon>Roseomonadaceae</taxon>
        <taxon>Dankookia</taxon>
    </lineage>
</organism>
<dbReference type="PRINTS" id="PR00420">
    <property type="entry name" value="RNGMNOXGNASE"/>
</dbReference>
<dbReference type="GO" id="GO:0071949">
    <property type="term" value="F:FAD binding"/>
    <property type="evidence" value="ECO:0007669"/>
    <property type="project" value="InterPro"/>
</dbReference>
<sequence>MHQPETQPRPSIWYRYRVHPFRRPPGLDGMAEQVPVVVVGGGPIGMLTALGLARQGCRCVLLEAELQVSQGSRAIVLTRRSQEILQTTGVVAPFLAKGLPWSSGRSFYRGREVYRMEMPHDPDDRFLPGLNIQQQYIEQYLAEAIAAEPLVDLRWGSRLAGIEQDADGATLRVDTPEGVYGLRADWVVAADGGRSSLRKLLGLRMEGRAYAGSFVIADIRAALGLPTERLCYFDPDWNPGNNVLVHREPEGIWRLDFRLPDGETAEAALEPAKLAERIEAILAMVGKPGPWELDWAAVYSASTLTLPDYVVGRVCFAGDAAHLLPIFGVRGANTGIQDADALAWRLALVARGLAPAALLRSYSAERVGAAREVCEEAGKSTRFMTPPTEGFRVLRDAVLSFTLSEGFCRELLHWRTSRPHVYAHSPLNAPDDPGFAGGVPPGAPLRNVRLAEDDHLYDHLGRGFRLIAFAGPEGPDAALEAVLRAAAEAPVPVACLLVAPRALPGRAEAVVADAAGRVAALYDAPPGSACLARPDTHVCARWRRPTPALLRAALDTACGKG</sequence>
<feature type="domain" description="FAD-binding" evidence="2">
    <location>
        <begin position="34"/>
        <end position="376"/>
    </location>
</feature>
<dbReference type="PANTHER" id="PTHR43476:SF3">
    <property type="entry name" value="FAD-BINDING MONOOXYGENASE"/>
    <property type="match status" value="1"/>
</dbReference>
<reference evidence="3 4" key="1">
    <citation type="journal article" date="2016" name="J. Microbiol.">
        <title>Dankookia rubra gen. nov., sp. nov., an alphaproteobacterium isolated from sediment of a shallow stream.</title>
        <authorList>
            <person name="Kim W.H."/>
            <person name="Kim D.H."/>
            <person name="Kang K."/>
            <person name="Ahn T.Y."/>
        </authorList>
    </citation>
    <scope>NUCLEOTIDE SEQUENCE [LARGE SCALE GENOMIC DNA]</scope>
    <source>
        <strain evidence="3 4">JCM30602</strain>
    </source>
</reference>
<dbReference type="InterPro" id="IPR002938">
    <property type="entry name" value="FAD-bd"/>
</dbReference>
<name>A0A4R5Q6D6_9PROT</name>
<dbReference type="NCBIfam" id="NF006002">
    <property type="entry name" value="PRK08132.1"/>
    <property type="match status" value="1"/>
</dbReference>
<dbReference type="Gene3D" id="3.30.70.2450">
    <property type="match status" value="1"/>
</dbReference>
<evidence type="ECO:0000259" key="2">
    <source>
        <dbReference type="Pfam" id="PF01494"/>
    </source>
</evidence>
<dbReference type="Proteomes" id="UP000295096">
    <property type="component" value="Unassembled WGS sequence"/>
</dbReference>
<dbReference type="RefSeq" id="WP_133292729.1">
    <property type="nucleotide sequence ID" value="NZ_SMSJ01000121.1"/>
</dbReference>
<dbReference type="InterPro" id="IPR050631">
    <property type="entry name" value="PheA/TfdB_FAD_monoxygenase"/>
</dbReference>
<comment type="caution">
    <text evidence="3">The sequence shown here is derived from an EMBL/GenBank/DDBJ whole genome shotgun (WGS) entry which is preliminary data.</text>
</comment>
<dbReference type="PANTHER" id="PTHR43476">
    <property type="entry name" value="3-(3-HYDROXY-PHENYL)PROPIONATE/3-HYDROXYCINNAMIC ACID HYDROXYLASE"/>
    <property type="match status" value="1"/>
</dbReference>
<accession>A0A4R5Q6D6</accession>
<dbReference type="Gene3D" id="3.40.30.120">
    <property type="match status" value="1"/>
</dbReference>
<evidence type="ECO:0000313" key="3">
    <source>
        <dbReference type="EMBL" id="TDH58432.1"/>
    </source>
</evidence>
<evidence type="ECO:0000256" key="1">
    <source>
        <dbReference type="ARBA" id="ARBA00023002"/>
    </source>
</evidence>
<dbReference type="AlphaFoldDB" id="A0A4R5Q6D6"/>
<gene>
    <name evidence="3" type="ORF">E2C06_32575</name>
</gene>